<evidence type="ECO:0000313" key="2">
    <source>
        <dbReference type="EMBL" id="KAK8762197.1"/>
    </source>
</evidence>
<comment type="caution">
    <text evidence="2">The sequence shown here is derived from an EMBL/GenBank/DDBJ whole genome shotgun (WGS) entry which is preliminary data.</text>
</comment>
<reference evidence="2 3" key="1">
    <citation type="journal article" date="2023" name="Arcadia Sci">
        <title>De novo assembly of a long-read Amblyomma americanum tick genome.</title>
        <authorList>
            <person name="Chou S."/>
            <person name="Poskanzer K.E."/>
            <person name="Rollins M."/>
            <person name="Thuy-Boun P.S."/>
        </authorList>
    </citation>
    <scope>NUCLEOTIDE SEQUENCE [LARGE SCALE GENOMIC DNA]</scope>
    <source>
        <strain evidence="2">F_SG_1</strain>
        <tissue evidence="2">Salivary glands</tissue>
    </source>
</reference>
<dbReference type="Proteomes" id="UP001321473">
    <property type="component" value="Unassembled WGS sequence"/>
</dbReference>
<keyword evidence="3" id="KW-1185">Reference proteome</keyword>
<accession>A0AAQ4DIA7</accession>
<evidence type="ECO:0000259" key="1">
    <source>
        <dbReference type="PROSITE" id="PS50181"/>
    </source>
</evidence>
<dbReference type="EMBL" id="JARKHS020030374">
    <property type="protein sequence ID" value="KAK8762197.1"/>
    <property type="molecule type" value="Genomic_DNA"/>
</dbReference>
<dbReference type="AlphaFoldDB" id="A0AAQ4DIA7"/>
<gene>
    <name evidence="2" type="ORF">V5799_026535</name>
</gene>
<dbReference type="InterPro" id="IPR032675">
    <property type="entry name" value="LRR_dom_sf"/>
</dbReference>
<dbReference type="SMART" id="SM00256">
    <property type="entry name" value="FBOX"/>
    <property type="match status" value="1"/>
</dbReference>
<name>A0AAQ4DIA7_AMBAM</name>
<protein>
    <recommendedName>
        <fullName evidence="1">F-box domain-containing protein</fullName>
    </recommendedName>
</protein>
<dbReference type="Gene3D" id="3.80.10.10">
    <property type="entry name" value="Ribonuclease Inhibitor"/>
    <property type="match status" value="1"/>
</dbReference>
<dbReference type="PROSITE" id="PS50181">
    <property type="entry name" value="FBOX"/>
    <property type="match status" value="1"/>
</dbReference>
<proteinExistence type="predicted"/>
<evidence type="ECO:0000313" key="3">
    <source>
        <dbReference type="Proteomes" id="UP001321473"/>
    </source>
</evidence>
<dbReference type="Pfam" id="PF12937">
    <property type="entry name" value="F-box-like"/>
    <property type="match status" value="1"/>
</dbReference>
<dbReference type="InterPro" id="IPR001810">
    <property type="entry name" value="F-box_dom"/>
</dbReference>
<dbReference type="CDD" id="cd09917">
    <property type="entry name" value="F-box_SF"/>
    <property type="match status" value="1"/>
</dbReference>
<organism evidence="2 3">
    <name type="scientific">Amblyomma americanum</name>
    <name type="common">Lone star tick</name>
    <dbReference type="NCBI Taxonomy" id="6943"/>
    <lineage>
        <taxon>Eukaryota</taxon>
        <taxon>Metazoa</taxon>
        <taxon>Ecdysozoa</taxon>
        <taxon>Arthropoda</taxon>
        <taxon>Chelicerata</taxon>
        <taxon>Arachnida</taxon>
        <taxon>Acari</taxon>
        <taxon>Parasitiformes</taxon>
        <taxon>Ixodida</taxon>
        <taxon>Ixodoidea</taxon>
        <taxon>Ixodidae</taxon>
        <taxon>Amblyomminae</taxon>
        <taxon>Amblyomma</taxon>
    </lineage>
</organism>
<dbReference type="SUPFAM" id="SSF81383">
    <property type="entry name" value="F-box domain"/>
    <property type="match status" value="1"/>
</dbReference>
<dbReference type="InterPro" id="IPR036047">
    <property type="entry name" value="F-box-like_dom_sf"/>
</dbReference>
<feature type="domain" description="F-box" evidence="1">
    <location>
        <begin position="7"/>
        <end position="53"/>
    </location>
</feature>
<sequence length="608" mass="67952">MTYGEETCTFLSLPNEMIVRILRFLGPVDLMAVERTSRVFSSLVNISYVLQTTKFLPSCSAGFLRYYLNEGRATAISELDLNDFLAADSRTVEGCVHSCVNLKTLRCVNTRLLPTALIRLLQDRLRCLQFLEWSVLESSHHRKDMRKFLLRQPTGNDAAPVIPNTLRGMYIEMAMSGCSVIFLCSLLERGSKLRHFHFHERMLSRRAETAAYLVLECLHVGTAGKFETFTFTDDRAAVAREAEITAAADEWCPVHAPESLLGVFEASLKKSSSVIVRQNPRPSANYVVIDRRTAHLVPKNFLNLFIVIDDDPFATLEVASHYHHWRRNARALTLESSPAQKVARAFSASAADAASFLKFLRGCHNLTELNLASFHFEATVNCCSILADAGLIGLRALALPSCALCWRGRLEQLAGARFCLDELDVRTALTARSQTCAVCMAPSTCNQEMFDYLYMLCPLRRLTLCDLPHVHDLGFLKDCMVMKHVHSLKLESTTKPLDLSFLRGVLKHGSRLRRLCITSIGITVHQWNELLVALCPLFPAAEFIHMHSFDPSLEPGPVAVSAFRATPQEGDDRESHPGPVPSADCVVLCRGRSLISAPRPRNCGPRRF</sequence>